<dbReference type="PANTHER" id="PTHR13887:SF55">
    <property type="entry name" value="SLR0313 PROTEIN"/>
    <property type="match status" value="1"/>
</dbReference>
<dbReference type="InterPro" id="IPR013766">
    <property type="entry name" value="Thioredoxin_domain"/>
</dbReference>
<reference evidence="3" key="2">
    <citation type="journal article" date="2011" name="J. Bacteriol.">
        <title>Long-chain N-acyl amino acid synthases are linked to the putative PEP-CTERM/exosortase protein-sorting system in Gram-negative bacteria.</title>
        <authorList>
            <person name="Craig J.W."/>
            <person name="Cherry M.A."/>
            <person name="Brady S.F."/>
        </authorList>
    </citation>
    <scope>NUCLEOTIDE SEQUENCE</scope>
</reference>
<evidence type="ECO:0000259" key="2">
    <source>
        <dbReference type="PROSITE" id="PS51352"/>
    </source>
</evidence>
<dbReference type="AlphaFoldDB" id="G4WVV6"/>
<dbReference type="SUPFAM" id="SSF52833">
    <property type="entry name" value="Thioredoxin-like"/>
    <property type="match status" value="1"/>
</dbReference>
<protein>
    <submittedName>
        <fullName evidence="3">Protein-disulfide isomerase</fullName>
    </submittedName>
</protein>
<evidence type="ECO:0000256" key="1">
    <source>
        <dbReference type="ARBA" id="ARBA00005791"/>
    </source>
</evidence>
<dbReference type="InterPro" id="IPR036249">
    <property type="entry name" value="Thioredoxin-like_sf"/>
</dbReference>
<evidence type="ECO:0000313" key="3">
    <source>
        <dbReference type="EMBL" id="AEQ20558.1"/>
    </source>
</evidence>
<reference evidence="3" key="1">
    <citation type="journal article" date="2004" name="Appl. Environ. Microbiol.">
        <title>Long-chain N-acyltyrosine synthases from environmental DNA.</title>
        <authorList>
            <person name="Brady S.F."/>
            <person name="Chao C.J."/>
            <person name="Clardy J."/>
        </authorList>
    </citation>
    <scope>NUCLEOTIDE SEQUENCE</scope>
</reference>
<keyword evidence="3" id="KW-0413">Isomerase</keyword>
<sequence>MWLGASLFMDSTDVTQLLLPIHPLDHVRGPEDAPYTLVEYGDYECPDCGRLYVILRDLQNEVASRLRIVFRHYPLSGVHRHAQQAAEAAEAAGAQGKFWEMHALLFEHQQALGTKDLLRYAEALSLDVERFRHELKNGAYTERVRADFVSGVQNGVYGTPGLFLNGVRYDGESGRESLRNLLMTDF</sequence>
<dbReference type="Pfam" id="PF13462">
    <property type="entry name" value="Thioredoxin_4"/>
    <property type="match status" value="1"/>
</dbReference>
<dbReference type="PROSITE" id="PS51352">
    <property type="entry name" value="THIOREDOXIN_2"/>
    <property type="match status" value="1"/>
</dbReference>
<organism evidence="3">
    <name type="scientific">uncultured bacterium CSLD10</name>
    <dbReference type="NCBI Taxonomy" id="1091573"/>
    <lineage>
        <taxon>Bacteria</taxon>
        <taxon>environmental samples</taxon>
    </lineage>
</organism>
<dbReference type="EMBL" id="JF429415">
    <property type="protein sequence ID" value="AEQ20558.1"/>
    <property type="molecule type" value="Genomic_DNA"/>
</dbReference>
<comment type="similarity">
    <text evidence="1">Belongs to the thioredoxin family. DsbA subfamily.</text>
</comment>
<feature type="domain" description="Thioredoxin" evidence="2">
    <location>
        <begin position="2"/>
        <end position="186"/>
    </location>
</feature>
<dbReference type="Gene3D" id="3.40.30.10">
    <property type="entry name" value="Glutaredoxin"/>
    <property type="match status" value="1"/>
</dbReference>
<dbReference type="InterPro" id="IPR012336">
    <property type="entry name" value="Thioredoxin-like_fold"/>
</dbReference>
<proteinExistence type="inferred from homology"/>
<accession>G4WVV6</accession>
<dbReference type="PANTHER" id="PTHR13887">
    <property type="entry name" value="GLUTATHIONE S-TRANSFERASE KAPPA"/>
    <property type="match status" value="1"/>
</dbReference>
<name>G4WVV6_9BACT</name>
<dbReference type="GO" id="GO:0016853">
    <property type="term" value="F:isomerase activity"/>
    <property type="evidence" value="ECO:0007669"/>
    <property type="project" value="UniProtKB-KW"/>
</dbReference>